<evidence type="ECO:0000313" key="7">
    <source>
        <dbReference type="EMBL" id="KDR94070.1"/>
    </source>
</evidence>
<gene>
    <name evidence="7" type="primary">rng</name>
    <name evidence="7" type="ORF">CLIT_23c03420</name>
</gene>
<dbReference type="GO" id="GO:0006364">
    <property type="term" value="P:rRNA processing"/>
    <property type="evidence" value="ECO:0007669"/>
    <property type="project" value="TreeGrafter"/>
</dbReference>
<evidence type="ECO:0000313" key="8">
    <source>
        <dbReference type="Proteomes" id="UP000027946"/>
    </source>
</evidence>
<dbReference type="STRING" id="1121324.CLIT_23c03420"/>
<dbReference type="CDD" id="cd04453">
    <property type="entry name" value="S1_RNase_E"/>
    <property type="match status" value="1"/>
</dbReference>
<evidence type="ECO:0000259" key="6">
    <source>
        <dbReference type="PROSITE" id="PS50126"/>
    </source>
</evidence>
<keyword evidence="2" id="KW-0479">Metal-binding</keyword>
<dbReference type="InterPro" id="IPR012340">
    <property type="entry name" value="NA-bd_OB-fold"/>
</dbReference>
<evidence type="ECO:0000256" key="2">
    <source>
        <dbReference type="ARBA" id="ARBA00022723"/>
    </source>
</evidence>
<dbReference type="PROSITE" id="PS50126">
    <property type="entry name" value="S1"/>
    <property type="match status" value="1"/>
</dbReference>
<dbReference type="Pfam" id="PF10150">
    <property type="entry name" value="RNase_E_G"/>
    <property type="match status" value="1"/>
</dbReference>
<keyword evidence="8" id="KW-1185">Reference proteome</keyword>
<dbReference type="RefSeq" id="WP_052636411.1">
    <property type="nucleotide sequence ID" value="NZ_FSRH01000003.1"/>
</dbReference>
<keyword evidence="4" id="KW-0460">Magnesium</keyword>
<reference evidence="7 8" key="1">
    <citation type="submission" date="2014-03" db="EMBL/GenBank/DDBJ databases">
        <title>Genome sequence of Clostridium litorale W6, DSM 5388.</title>
        <authorList>
            <person name="Poehlein A."/>
            <person name="Jagirdar A."/>
            <person name="Khonsari B."/>
            <person name="Chibani C.M."/>
            <person name="Gutierrez Gutierrez D.A."/>
            <person name="Davydova E."/>
            <person name="Alghaithi H.S."/>
            <person name="Nair K.P."/>
            <person name="Dhamotharan K."/>
            <person name="Chandran L."/>
            <person name="G W."/>
            <person name="Daniel R."/>
        </authorList>
    </citation>
    <scope>NUCLEOTIDE SEQUENCE [LARGE SCALE GENOMIC DNA]</scope>
    <source>
        <strain evidence="7 8">W6</strain>
    </source>
</reference>
<dbReference type="GO" id="GO:0003723">
    <property type="term" value="F:RNA binding"/>
    <property type="evidence" value="ECO:0007669"/>
    <property type="project" value="UniProtKB-KW"/>
</dbReference>
<accession>A0A069RCV0</accession>
<dbReference type="Proteomes" id="UP000027946">
    <property type="component" value="Unassembled WGS sequence"/>
</dbReference>
<dbReference type="Gene3D" id="2.40.50.140">
    <property type="entry name" value="Nucleic acid-binding proteins"/>
    <property type="match status" value="1"/>
</dbReference>
<dbReference type="NCBIfam" id="TIGR00757">
    <property type="entry name" value="RNaseEG"/>
    <property type="match status" value="1"/>
</dbReference>
<dbReference type="EMBL" id="JJMM01000026">
    <property type="protein sequence ID" value="KDR94070.1"/>
    <property type="molecule type" value="Genomic_DNA"/>
</dbReference>
<dbReference type="InterPro" id="IPR004659">
    <property type="entry name" value="RNase_E/G"/>
</dbReference>
<dbReference type="eggNOG" id="COG1530">
    <property type="taxonomic scope" value="Bacteria"/>
</dbReference>
<dbReference type="InterPro" id="IPR019307">
    <property type="entry name" value="RNA-bd_AU-1/RNase_E/G"/>
</dbReference>
<dbReference type="SMART" id="SM00316">
    <property type="entry name" value="S1"/>
    <property type="match status" value="1"/>
</dbReference>
<evidence type="ECO:0000256" key="3">
    <source>
        <dbReference type="ARBA" id="ARBA00022801"/>
    </source>
</evidence>
<evidence type="ECO:0000256" key="5">
    <source>
        <dbReference type="ARBA" id="ARBA00022884"/>
    </source>
</evidence>
<comment type="cofactor">
    <cofactor evidence="1">
        <name>Mg(2+)</name>
        <dbReference type="ChEBI" id="CHEBI:18420"/>
    </cofactor>
</comment>
<keyword evidence="3 7" id="KW-0378">Hydrolase</keyword>
<organism evidence="7 8">
    <name type="scientific">Peptoclostridium litorale DSM 5388</name>
    <dbReference type="NCBI Taxonomy" id="1121324"/>
    <lineage>
        <taxon>Bacteria</taxon>
        <taxon>Bacillati</taxon>
        <taxon>Bacillota</taxon>
        <taxon>Clostridia</taxon>
        <taxon>Peptostreptococcales</taxon>
        <taxon>Peptoclostridiaceae</taxon>
        <taxon>Peptoclostridium</taxon>
    </lineage>
</organism>
<name>A0A069RCV0_PEPLI</name>
<dbReference type="AlphaFoldDB" id="A0A069RCV0"/>
<comment type="caution">
    <text evidence="7">The sequence shown here is derived from an EMBL/GenBank/DDBJ whole genome shotgun (WGS) entry which is preliminary data.</text>
</comment>
<proteinExistence type="predicted"/>
<dbReference type="Gene3D" id="3.40.1260.20">
    <property type="entry name" value="Ribonuclease E, catalytic domain"/>
    <property type="match status" value="1"/>
</dbReference>
<dbReference type="OrthoDB" id="9804278at2"/>
<dbReference type="GO" id="GO:0016787">
    <property type="term" value="F:hydrolase activity"/>
    <property type="evidence" value="ECO:0007669"/>
    <property type="project" value="UniProtKB-KW"/>
</dbReference>
<dbReference type="InterPro" id="IPR003029">
    <property type="entry name" value="S1_domain"/>
</dbReference>
<sequence length="495" mass="55673">MKRILIDRGLFYTRIAAAKDNSLLDIRVHESLNKSIVGNVYRGKVHRILPGIRAAFVDIGEGKNAYLPIGKNSKVKQGADVLVQVEKDGMGDKGPKISLEISLAGKHMILIPQESHESIIKISNKISDEHERSRLLSVVEEMCPTGFGAVVRTNAANAQKAEFEGEISRLASQWEAIKSEYVLGIGPKLLLSSIDTVTEYIRDNFNQSFCQIVVNDPDDYEKIKLMLKINKSEKDRLLLFDETSDIFDYYNIKKSIKSLTNRKLWLESGAHIIIEPTEALTVIDVNTGRKVKGFDVEKTILEANMEAADEAVRQIKLRDIGGIVIIDFIDMKSAGNRQRLVKRLEENFADEPGRAFVHGITQLGLVEITRKNQKKGIELLISKECPYCHGAGKISSDYFVLDSIEKEASRMKKHTNAEAALFHVSCDFYDSMEKDEFKHIYSICKKYGIEIIVAKDHFQKPGKASVKAMGGRAQVMEKLQNCFEFKGIYPLTKEA</sequence>
<keyword evidence="5" id="KW-0694">RNA-binding</keyword>
<dbReference type="SUPFAM" id="SSF50249">
    <property type="entry name" value="Nucleic acid-binding proteins"/>
    <property type="match status" value="1"/>
</dbReference>
<evidence type="ECO:0000256" key="1">
    <source>
        <dbReference type="ARBA" id="ARBA00001946"/>
    </source>
</evidence>
<protein>
    <submittedName>
        <fullName evidence="7">Ribonuclease G</fullName>
        <ecNumber evidence="7">3.1.26.-</ecNumber>
    </submittedName>
</protein>
<dbReference type="EC" id="3.1.26.-" evidence="7"/>
<dbReference type="PANTHER" id="PTHR30001">
    <property type="entry name" value="RIBONUCLEASE"/>
    <property type="match status" value="1"/>
</dbReference>
<feature type="domain" description="S1 motif" evidence="6">
    <location>
        <begin position="38"/>
        <end position="102"/>
    </location>
</feature>
<evidence type="ECO:0000256" key="4">
    <source>
        <dbReference type="ARBA" id="ARBA00022842"/>
    </source>
</evidence>
<dbReference type="GO" id="GO:0004540">
    <property type="term" value="F:RNA nuclease activity"/>
    <property type="evidence" value="ECO:0007669"/>
    <property type="project" value="InterPro"/>
</dbReference>
<dbReference type="GO" id="GO:0005737">
    <property type="term" value="C:cytoplasm"/>
    <property type="evidence" value="ECO:0007669"/>
    <property type="project" value="TreeGrafter"/>
</dbReference>
<dbReference type="GO" id="GO:0046872">
    <property type="term" value="F:metal ion binding"/>
    <property type="evidence" value="ECO:0007669"/>
    <property type="project" value="UniProtKB-KW"/>
</dbReference>
<dbReference type="PANTHER" id="PTHR30001:SF0">
    <property type="entry name" value="RIBONUCLEASE G"/>
    <property type="match status" value="1"/>
</dbReference>